<dbReference type="GO" id="GO:0004519">
    <property type="term" value="F:endonuclease activity"/>
    <property type="evidence" value="ECO:0007669"/>
    <property type="project" value="TreeGrafter"/>
</dbReference>
<gene>
    <name evidence="4" type="ORF">BDFB_002438</name>
</gene>
<feature type="compositionally biased region" description="Acidic residues" evidence="1">
    <location>
        <begin position="548"/>
        <end position="572"/>
    </location>
</feature>
<feature type="domain" description="CUE" evidence="3">
    <location>
        <begin position="5"/>
        <end position="48"/>
    </location>
</feature>
<dbReference type="Proteomes" id="UP000292052">
    <property type="component" value="Unassembled WGS sequence"/>
</dbReference>
<dbReference type="SMART" id="SM01162">
    <property type="entry name" value="DUF1771"/>
    <property type="match status" value="1"/>
</dbReference>
<dbReference type="SUPFAM" id="SSF160443">
    <property type="entry name" value="SMR domain-like"/>
    <property type="match status" value="1"/>
</dbReference>
<evidence type="ECO:0000259" key="2">
    <source>
        <dbReference type="PROSITE" id="PS50828"/>
    </source>
</evidence>
<accession>A0A482VRX1</accession>
<evidence type="ECO:0000256" key="1">
    <source>
        <dbReference type="SAM" id="MobiDB-lite"/>
    </source>
</evidence>
<dbReference type="PANTHER" id="PTHR46535">
    <property type="entry name" value="NEDD4-BINDING PROTEIN 2"/>
    <property type="match status" value="1"/>
</dbReference>
<proteinExistence type="predicted"/>
<dbReference type="Gene3D" id="3.30.1370.110">
    <property type="match status" value="1"/>
</dbReference>
<evidence type="ECO:0000313" key="5">
    <source>
        <dbReference type="Proteomes" id="UP000292052"/>
    </source>
</evidence>
<dbReference type="PROSITE" id="PS51140">
    <property type="entry name" value="CUE"/>
    <property type="match status" value="1"/>
</dbReference>
<keyword evidence="5" id="KW-1185">Reference proteome</keyword>
<dbReference type="SUPFAM" id="SSF52540">
    <property type="entry name" value="P-loop containing nucleoside triphosphate hydrolases"/>
    <property type="match status" value="1"/>
</dbReference>
<dbReference type="EMBL" id="QDEB01070384">
    <property type="protein sequence ID" value="RZC35493.1"/>
    <property type="molecule type" value="Genomic_DNA"/>
</dbReference>
<dbReference type="InterPro" id="IPR027417">
    <property type="entry name" value="P-loop_NTPase"/>
</dbReference>
<evidence type="ECO:0000313" key="4">
    <source>
        <dbReference type="EMBL" id="RZC35493.1"/>
    </source>
</evidence>
<feature type="region of interest" description="Disordered" evidence="1">
    <location>
        <begin position="619"/>
        <end position="653"/>
    </location>
</feature>
<dbReference type="InterPro" id="IPR009060">
    <property type="entry name" value="UBA-like_sf"/>
</dbReference>
<dbReference type="InterPro" id="IPR003892">
    <property type="entry name" value="CUE"/>
</dbReference>
<sequence length="1023" mass="117524">MRRKQNESVVNNLKGIFDTLSVDIIRSVASHCNFDVEKSMNALLEMTNRIEGQPTKKKEKNKVKKASPQHTTPKKTEPNPSPRSQPSPNIVVNKSKKTLDLERVVKNIRQGYKVLVILRGLPGSGKSRLAVAITDVALGPGNNSNHILSTDDFFVQQRGYLFDPQRLQEAHEWNHRRAFQAMSRGFSPVIIDNTNTQMWEMKPYAMMATDYGYMIEILEPDTWWCFNEKELAKRNVHGVPRAKIKDMLERYERNVTPQKLLCAYNLVYKFQKPPQLRLFPPIIQSGFGLQRQNGFVFNFQPQVDGVVKSKSTSALNRQNSIEIDQRMETINLMDFTEEVAGQSAKAESDNRECFIADPVDEILMCTEENTASILQPDQVNEEPPKLFRNMENAWGVDEKALQSWDIVTPITCEAGALIPHSSNSEEESKPETKDGSSNVEISDFLSDKSEVPAGLRVVVARGRDINLGLPLRTFSVPKKTMVDQSCITEDLVENEGKSEESRIKDLLDLFPRIPRSSLQELFNKCNKNFHWTVDLLLEDNHLEMSDQKEEEEEEEKKEEPIEIDDSDEEEPKEEIRRAPMFKRKIISDDCLELKKCLEEKIDINKEHYSEHVLRVKQSKFGGYQEPQPSTSAPIDYDSDMDSDGCYDQSDDNPKNMIELNLGNVFVDQLETMFGGDDDAFPKGFQPVVQMPVTLARQIYSFYVESICQQMEAQNHILERLVKEDEDFARKLQSQEETVPPPRPPNLNEIMDEEVAMNLHRREVEEWKNMTADNLAARLTKQKLFNTFPNIDRESLLEILHAYNYDYNKTVSDLITSVGPEHVNGFSETIKEPPLSTTTIQEMKEAEENCVDFEESEEQHPATYYREEANKHLTKREQLYEKARNYFHRGMTEVAMFYSELAKKETKSYDKANHIAAAAFIDEHAKRLQKFDTLDLHYFYVKEAIPNLDIFIDRNINLLKGGSKQCQDLFVITGRGKNSEGGRCKIKPAVISRLKKRKISFVQLNPGLLKIKVKENSLMTSDLP</sequence>
<protein>
    <submittedName>
        <fullName evidence="4">NEDD4-binding protein 2</fullName>
    </submittedName>
</protein>
<dbReference type="Gene3D" id="3.40.50.300">
    <property type="entry name" value="P-loop containing nucleotide triphosphate hydrolases"/>
    <property type="match status" value="1"/>
</dbReference>
<name>A0A482VRX1_ASBVE</name>
<dbReference type="GO" id="GO:0005634">
    <property type="term" value="C:nucleus"/>
    <property type="evidence" value="ECO:0007669"/>
    <property type="project" value="TreeGrafter"/>
</dbReference>
<dbReference type="InterPro" id="IPR036063">
    <property type="entry name" value="Smr_dom_sf"/>
</dbReference>
<feature type="compositionally biased region" description="Acidic residues" evidence="1">
    <location>
        <begin position="636"/>
        <end position="650"/>
    </location>
</feature>
<reference evidence="4 5" key="1">
    <citation type="submission" date="2017-03" db="EMBL/GenBank/DDBJ databases">
        <title>Genome of the blue death feigning beetle - Asbolus verrucosus.</title>
        <authorList>
            <person name="Rider S.D."/>
        </authorList>
    </citation>
    <scope>NUCLEOTIDE SEQUENCE [LARGE SCALE GENOMIC DNA]</scope>
    <source>
        <strain evidence="4">Butters</strain>
        <tissue evidence="4">Head and leg muscle</tissue>
    </source>
</reference>
<dbReference type="AlphaFoldDB" id="A0A482VRX1"/>
<feature type="compositionally biased region" description="Basic residues" evidence="1">
    <location>
        <begin position="55"/>
        <end position="67"/>
    </location>
</feature>
<dbReference type="STRING" id="1661398.A0A482VRX1"/>
<dbReference type="GO" id="GO:0043130">
    <property type="term" value="F:ubiquitin binding"/>
    <property type="evidence" value="ECO:0007669"/>
    <property type="project" value="InterPro"/>
</dbReference>
<dbReference type="Pfam" id="PF08590">
    <property type="entry name" value="DUF1771"/>
    <property type="match status" value="1"/>
</dbReference>
<feature type="region of interest" description="Disordered" evidence="1">
    <location>
        <begin position="419"/>
        <end position="439"/>
    </location>
</feature>
<dbReference type="InterPro" id="IPR002625">
    <property type="entry name" value="Smr_dom"/>
</dbReference>
<dbReference type="PANTHER" id="PTHR46535:SF1">
    <property type="entry name" value="NEDD4-BINDING PROTEIN 2"/>
    <property type="match status" value="1"/>
</dbReference>
<dbReference type="SUPFAM" id="SSF46934">
    <property type="entry name" value="UBA-like"/>
    <property type="match status" value="1"/>
</dbReference>
<dbReference type="PROSITE" id="PS50828">
    <property type="entry name" value="SMR"/>
    <property type="match status" value="1"/>
</dbReference>
<dbReference type="Pfam" id="PF13671">
    <property type="entry name" value="AAA_33"/>
    <property type="match status" value="1"/>
</dbReference>
<feature type="region of interest" description="Disordered" evidence="1">
    <location>
        <begin position="544"/>
        <end position="575"/>
    </location>
</feature>
<organism evidence="4 5">
    <name type="scientific">Asbolus verrucosus</name>
    <name type="common">Desert ironclad beetle</name>
    <dbReference type="NCBI Taxonomy" id="1661398"/>
    <lineage>
        <taxon>Eukaryota</taxon>
        <taxon>Metazoa</taxon>
        <taxon>Ecdysozoa</taxon>
        <taxon>Arthropoda</taxon>
        <taxon>Hexapoda</taxon>
        <taxon>Insecta</taxon>
        <taxon>Pterygota</taxon>
        <taxon>Neoptera</taxon>
        <taxon>Endopterygota</taxon>
        <taxon>Coleoptera</taxon>
        <taxon>Polyphaga</taxon>
        <taxon>Cucujiformia</taxon>
        <taxon>Tenebrionidae</taxon>
        <taxon>Pimeliinae</taxon>
        <taxon>Asbolus</taxon>
    </lineage>
</organism>
<dbReference type="SMART" id="SM00463">
    <property type="entry name" value="SMR"/>
    <property type="match status" value="1"/>
</dbReference>
<dbReference type="InterPro" id="IPR052772">
    <property type="entry name" value="Endo/PolyKinase_Domain-Protein"/>
</dbReference>
<feature type="domain" description="Smr" evidence="2">
    <location>
        <begin position="933"/>
        <end position="1013"/>
    </location>
</feature>
<dbReference type="InterPro" id="IPR013899">
    <property type="entry name" value="DUF1771"/>
</dbReference>
<dbReference type="Gene3D" id="1.10.8.10">
    <property type="entry name" value="DNA helicase RuvA subunit, C-terminal domain"/>
    <property type="match status" value="2"/>
</dbReference>
<evidence type="ECO:0000259" key="3">
    <source>
        <dbReference type="PROSITE" id="PS51140"/>
    </source>
</evidence>
<comment type="caution">
    <text evidence="4">The sequence shown here is derived from an EMBL/GenBank/DDBJ whole genome shotgun (WGS) entry which is preliminary data.</text>
</comment>
<dbReference type="OrthoDB" id="3231855at2759"/>
<feature type="region of interest" description="Disordered" evidence="1">
    <location>
        <begin position="47"/>
        <end position="90"/>
    </location>
</feature>